<dbReference type="EMBL" id="JAGIZQ010000006">
    <property type="protein sequence ID" value="KAH6622816.1"/>
    <property type="molecule type" value="Genomic_DNA"/>
</dbReference>
<comment type="caution">
    <text evidence="1">The sequence shown here is derived from an EMBL/GenBank/DDBJ whole genome shotgun (WGS) entry which is preliminary data.</text>
</comment>
<organism evidence="1 2">
    <name type="scientific">Chaetomium tenue</name>
    <dbReference type="NCBI Taxonomy" id="1854479"/>
    <lineage>
        <taxon>Eukaryota</taxon>
        <taxon>Fungi</taxon>
        <taxon>Dikarya</taxon>
        <taxon>Ascomycota</taxon>
        <taxon>Pezizomycotina</taxon>
        <taxon>Sordariomycetes</taxon>
        <taxon>Sordariomycetidae</taxon>
        <taxon>Sordariales</taxon>
        <taxon>Chaetomiaceae</taxon>
        <taxon>Chaetomium</taxon>
    </lineage>
</organism>
<evidence type="ECO:0000313" key="2">
    <source>
        <dbReference type="Proteomes" id="UP000724584"/>
    </source>
</evidence>
<reference evidence="1 2" key="1">
    <citation type="journal article" date="2021" name="Nat. Commun.">
        <title>Genetic determinants of endophytism in the Arabidopsis root mycobiome.</title>
        <authorList>
            <person name="Mesny F."/>
            <person name="Miyauchi S."/>
            <person name="Thiergart T."/>
            <person name="Pickel B."/>
            <person name="Atanasova L."/>
            <person name="Karlsson M."/>
            <person name="Huettel B."/>
            <person name="Barry K.W."/>
            <person name="Haridas S."/>
            <person name="Chen C."/>
            <person name="Bauer D."/>
            <person name="Andreopoulos W."/>
            <person name="Pangilinan J."/>
            <person name="LaButti K."/>
            <person name="Riley R."/>
            <person name="Lipzen A."/>
            <person name="Clum A."/>
            <person name="Drula E."/>
            <person name="Henrissat B."/>
            <person name="Kohler A."/>
            <person name="Grigoriev I.V."/>
            <person name="Martin F.M."/>
            <person name="Hacquard S."/>
        </authorList>
    </citation>
    <scope>NUCLEOTIDE SEQUENCE [LARGE SCALE GENOMIC DNA]</scope>
    <source>
        <strain evidence="1 2">MPI-SDFR-AT-0079</strain>
    </source>
</reference>
<gene>
    <name evidence="1" type="ORF">F5144DRAFT_497702</name>
</gene>
<accession>A0ACB7NWM0</accession>
<protein>
    <submittedName>
        <fullName evidence="1">Uncharacterized protein</fullName>
    </submittedName>
</protein>
<sequence>MTTATTPTTAAPPPSRPTPPTHFLCIPLTASPRARAQLATSLSAFRSDVCGAALGFGGGGGGGGVDLPPDAVRPLGTLHLTLGVMSFPVGAGAAVEGGGGDDGEEGLGRAREVLAGVGLAGVWRGVAAVLYAPPVDRFGLLQAFCERVRDVFKDAELMADEGRPLLLHATVVNTVYVKGKGREGGGSRGRGNRGGRGGRGGRKRERLVFDATDIIYRYEDQVWAEDIPLEKVAISSPSTRYGSRGYRERSQQPPCRHDMPRTDMTPPAKRRPFVGAGPKGSSTNGPRSPPRPTRTSPNNTRNAGTANATTNPSSSSTFISPPPRAALSGTSSPAPDNPRNNTTTTTTKASPHLAPATLAAAAAAARNRSPSPSPPQKNTAATTTANTTATAAAIATCQSALREKDVRIASLERELALMESEFHRELDKLSSAESETAAFWQAKYAALEKSVGVMQVAAAGGQGQGQGVGLGLGGVQHQGLGLGHSQGQVYGGMDGIVEGAVDVDGQVREIRDAWERVRDMLDKREDEVAELKAQVRGLKEWVSVSTRADGEAQTSDEVFGEGMARLGNGLQNWVLVNFRRAKLADLPGAHEDTISELARLVPMYEELASTSRIHLLQSVVSRYLVELVFGAYFIGLPTDVAAQMKQVEAFLSSTSSPESVNQWRSLTLTTIKKDASEKLETETSKVVETVVSKVNDLLDPLTHTKSTEARDQGLQALIHSAIELSRLLAVQKAVFKIEMPEILPHQCIMFNGETMEDIGGEDEDSLADREICCVTFPGIIKRGDESGGHLQYRNVISKAKVLCSPE</sequence>
<name>A0ACB7NWM0_9PEZI</name>
<evidence type="ECO:0000313" key="1">
    <source>
        <dbReference type="EMBL" id="KAH6622816.1"/>
    </source>
</evidence>
<dbReference type="Proteomes" id="UP000724584">
    <property type="component" value="Unassembled WGS sequence"/>
</dbReference>
<keyword evidence="2" id="KW-1185">Reference proteome</keyword>
<proteinExistence type="predicted"/>